<dbReference type="Pfam" id="PF02518">
    <property type="entry name" value="HATPase_c"/>
    <property type="match status" value="1"/>
</dbReference>
<evidence type="ECO:0000256" key="9">
    <source>
        <dbReference type="ARBA" id="ARBA00022777"/>
    </source>
</evidence>
<dbReference type="InterPro" id="IPR003660">
    <property type="entry name" value="HAMP_dom"/>
</dbReference>
<dbReference type="SUPFAM" id="SSF55874">
    <property type="entry name" value="ATPase domain of HSP90 chaperone/DNA topoisomerase II/histidine kinase"/>
    <property type="match status" value="1"/>
</dbReference>
<dbReference type="Proteomes" id="UP000188912">
    <property type="component" value="Chromosome"/>
</dbReference>
<evidence type="ECO:0000256" key="14">
    <source>
        <dbReference type="SAM" id="Phobius"/>
    </source>
</evidence>
<sequence>MKAAKRKLTGRKYSHPRKIWDKSHLLFGLSLIVLAVLSAVFSFTVLMGLTPVDPDLDIIRLLTGVNVVMVLCLVAVIVREVFPVITAWRARRAASRLHVQVIALFAIVAAVPAFVVAVVASFTLNRGLDNWFDTNTRQIVASSVNLANAYADVRLSALQAASYSMMLQLDDRRLLVLNPSEYRHQLTLQASGRDLCGVLLLRRDGSVIVASNRGETVNRGEELPCREEDMPIPPPELIQKATVGQPFAFQPGAHDYFGIVLKMPAIDDAWLYIGSKTDKTVLDALRMTEKNTDKYRALEEIRYPMQIAFAVLYLCLFLILLLAAIWSAMAIADRIVRPIRLLIGAADSVAAGNLEVVVPVRARDGDVGQLARTFNYMVAEVKGQRNELIAVRDQIDERRRFSEAVLSGVTASVIGVDEEGHITIINRSAEEMLGFSPQEVVGKSLIAVSREIGQVFEVARSSGRKSLREQVAIAHNGQARAYIVQIIMEEAESESHSWVVTVDDVTELIEAQRSSAWADVARRIAHEIKNPLTPIQLSAERIRRRYGKVIVEDREVFDQCTETIIRQVGDIGRMVDEFSSFARMPKPDLRKMDVRIPLREAAFLVEVSRHDITFERDLGDKPLTGAFDNRLIGQAFGNVIKNAAEAIDAVGVAEDYHGHILVRARQKDDKLVVDIIDNGKGLPKEQRQKLLEPYMTTREKGTGLGLAIVRKIVEEHDGYMELHDAPKDFYHGRGAMIRMVFPAIIAGKSNNAALPDKMTGEE</sequence>
<reference evidence="18 19" key="2">
    <citation type="journal article" date="2016" name="Sci. Rep.">
        <title>The genome of Rhizobiales bacteria in predatory ants reveals urease gene functions but no genes for nitrogen fixation.</title>
        <authorList>
            <person name="Neuvonen M.M."/>
            <person name="Tamarit D."/>
            <person name="Naslund K."/>
            <person name="Liebig J."/>
            <person name="Feldhaar H."/>
            <person name="Moran N.A."/>
            <person name="Guy L."/>
            <person name="Andersson S.G."/>
        </authorList>
    </citation>
    <scope>NUCLEOTIDE SEQUENCE [LARGE SCALE GENOMIC DNA]</scope>
    <source>
        <strain evidence="18 19">Hsal</strain>
    </source>
</reference>
<keyword evidence="19" id="KW-1185">Reference proteome</keyword>
<name>A0A1U9JUA3_9HYPH</name>
<dbReference type="CDD" id="cd00130">
    <property type="entry name" value="PAS"/>
    <property type="match status" value="1"/>
</dbReference>
<dbReference type="InterPro" id="IPR017232">
    <property type="entry name" value="NtrY"/>
</dbReference>
<dbReference type="SUPFAM" id="SSF55785">
    <property type="entry name" value="PYP-like sensor domain (PAS domain)"/>
    <property type="match status" value="1"/>
</dbReference>
<evidence type="ECO:0000313" key="18">
    <source>
        <dbReference type="EMBL" id="AQS41432.1"/>
    </source>
</evidence>
<dbReference type="InterPro" id="IPR004358">
    <property type="entry name" value="Sig_transdc_His_kin-like_C"/>
</dbReference>
<dbReference type="PRINTS" id="PR00344">
    <property type="entry name" value="BCTRLSENSOR"/>
</dbReference>
<feature type="transmembrane region" description="Helical" evidence="14">
    <location>
        <begin position="58"/>
        <end position="78"/>
    </location>
</feature>
<dbReference type="InterPro" id="IPR036890">
    <property type="entry name" value="HATPase_C_sf"/>
</dbReference>
<dbReference type="EMBL" id="CP017315">
    <property type="protein sequence ID" value="AQS41432.1"/>
    <property type="molecule type" value="Genomic_DNA"/>
</dbReference>
<feature type="domain" description="Histidine kinase" evidence="15">
    <location>
        <begin position="523"/>
        <end position="745"/>
    </location>
</feature>
<keyword evidence="12" id="KW-0902">Two-component regulatory system</keyword>
<dbReference type="Gene3D" id="3.30.565.10">
    <property type="entry name" value="Histidine kinase-like ATPase, C-terminal domain"/>
    <property type="match status" value="1"/>
</dbReference>
<dbReference type="PROSITE" id="PS50885">
    <property type="entry name" value="HAMP"/>
    <property type="match status" value="1"/>
</dbReference>
<feature type="transmembrane region" description="Helical" evidence="14">
    <location>
        <begin position="307"/>
        <end position="332"/>
    </location>
</feature>
<evidence type="ECO:0000256" key="5">
    <source>
        <dbReference type="ARBA" id="ARBA00022553"/>
    </source>
</evidence>
<dbReference type="GO" id="GO:0005524">
    <property type="term" value="F:ATP binding"/>
    <property type="evidence" value="ECO:0007669"/>
    <property type="project" value="UniProtKB-KW"/>
</dbReference>
<evidence type="ECO:0000256" key="2">
    <source>
        <dbReference type="ARBA" id="ARBA00004651"/>
    </source>
</evidence>
<feature type="transmembrane region" description="Helical" evidence="14">
    <location>
        <begin position="99"/>
        <end position="124"/>
    </location>
</feature>
<feature type="domain" description="HAMP" evidence="17">
    <location>
        <begin position="333"/>
        <end position="386"/>
    </location>
</feature>
<dbReference type="InterPro" id="IPR045671">
    <property type="entry name" value="NtrY-like_N"/>
</dbReference>
<evidence type="ECO:0000256" key="12">
    <source>
        <dbReference type="ARBA" id="ARBA00023012"/>
    </source>
</evidence>
<dbReference type="GO" id="GO:0006355">
    <property type="term" value="P:regulation of DNA-templated transcription"/>
    <property type="evidence" value="ECO:0007669"/>
    <property type="project" value="InterPro"/>
</dbReference>
<dbReference type="InterPro" id="IPR005467">
    <property type="entry name" value="His_kinase_dom"/>
</dbReference>
<gene>
    <name evidence="18" type="primary">ntrY</name>
    <name evidence="18" type="ORF">BHV28_07320</name>
</gene>
<evidence type="ECO:0000256" key="4">
    <source>
        <dbReference type="ARBA" id="ARBA00022475"/>
    </source>
</evidence>
<dbReference type="SMART" id="SM00388">
    <property type="entry name" value="HisKA"/>
    <property type="match status" value="1"/>
</dbReference>
<dbReference type="Pfam" id="PF00989">
    <property type="entry name" value="PAS"/>
    <property type="match status" value="1"/>
</dbReference>
<dbReference type="SUPFAM" id="SSF158472">
    <property type="entry name" value="HAMP domain-like"/>
    <property type="match status" value="1"/>
</dbReference>
<dbReference type="SUPFAM" id="SSF47384">
    <property type="entry name" value="Homodimeric domain of signal transducing histidine kinase"/>
    <property type="match status" value="1"/>
</dbReference>
<proteinExistence type="predicted"/>
<dbReference type="EC" id="2.7.13.3" evidence="3"/>
<keyword evidence="10" id="KW-0067">ATP-binding</keyword>
<dbReference type="STRING" id="1902579.BHV28_07320"/>
<evidence type="ECO:0000256" key="7">
    <source>
        <dbReference type="ARBA" id="ARBA00022692"/>
    </source>
</evidence>
<keyword evidence="8" id="KW-0547">Nucleotide-binding</keyword>
<dbReference type="Pfam" id="PF19312">
    <property type="entry name" value="NtrY_N"/>
    <property type="match status" value="1"/>
</dbReference>
<dbReference type="CDD" id="cd06225">
    <property type="entry name" value="HAMP"/>
    <property type="match status" value="1"/>
</dbReference>
<dbReference type="AlphaFoldDB" id="A0A1U9JUA3"/>
<comment type="subcellular location">
    <subcellularLocation>
        <location evidence="2">Cell membrane</location>
        <topology evidence="2">Multi-pass membrane protein</topology>
    </subcellularLocation>
</comment>
<evidence type="ECO:0000313" key="19">
    <source>
        <dbReference type="Proteomes" id="UP000188912"/>
    </source>
</evidence>
<dbReference type="GO" id="GO:0000155">
    <property type="term" value="F:phosphorelay sensor kinase activity"/>
    <property type="evidence" value="ECO:0007669"/>
    <property type="project" value="InterPro"/>
</dbReference>
<organism evidence="18 19">
    <name type="scientific">Candidatus Tokpelaia hoelldobleri</name>
    <dbReference type="NCBI Taxonomy" id="1902579"/>
    <lineage>
        <taxon>Bacteria</taxon>
        <taxon>Pseudomonadati</taxon>
        <taxon>Pseudomonadota</taxon>
        <taxon>Alphaproteobacteria</taxon>
        <taxon>Hyphomicrobiales</taxon>
        <taxon>Candidatus Tokpelaia</taxon>
    </lineage>
</organism>
<dbReference type="InterPro" id="IPR013767">
    <property type="entry name" value="PAS_fold"/>
</dbReference>
<evidence type="ECO:0000256" key="3">
    <source>
        <dbReference type="ARBA" id="ARBA00012438"/>
    </source>
</evidence>
<evidence type="ECO:0000256" key="8">
    <source>
        <dbReference type="ARBA" id="ARBA00022741"/>
    </source>
</evidence>
<dbReference type="Gene3D" id="6.10.340.10">
    <property type="match status" value="1"/>
</dbReference>
<dbReference type="InterPro" id="IPR003594">
    <property type="entry name" value="HATPase_dom"/>
</dbReference>
<dbReference type="InterPro" id="IPR035965">
    <property type="entry name" value="PAS-like_dom_sf"/>
</dbReference>
<feature type="domain" description="PAS" evidence="16">
    <location>
        <begin position="398"/>
        <end position="478"/>
    </location>
</feature>
<dbReference type="PANTHER" id="PTHR43065">
    <property type="entry name" value="SENSOR HISTIDINE KINASE"/>
    <property type="match status" value="1"/>
</dbReference>
<dbReference type="Gene3D" id="3.30.450.20">
    <property type="entry name" value="PAS domain"/>
    <property type="match status" value="1"/>
</dbReference>
<dbReference type="Pfam" id="PF00672">
    <property type="entry name" value="HAMP"/>
    <property type="match status" value="1"/>
</dbReference>
<dbReference type="SMART" id="SM00304">
    <property type="entry name" value="HAMP"/>
    <property type="match status" value="1"/>
</dbReference>
<dbReference type="Pfam" id="PF00512">
    <property type="entry name" value="HisKA"/>
    <property type="match status" value="1"/>
</dbReference>
<dbReference type="InterPro" id="IPR000014">
    <property type="entry name" value="PAS"/>
</dbReference>
<evidence type="ECO:0000259" key="17">
    <source>
        <dbReference type="PROSITE" id="PS50885"/>
    </source>
</evidence>
<evidence type="ECO:0000256" key="11">
    <source>
        <dbReference type="ARBA" id="ARBA00022989"/>
    </source>
</evidence>
<dbReference type="InterPro" id="IPR003661">
    <property type="entry name" value="HisK_dim/P_dom"/>
</dbReference>
<dbReference type="SMART" id="SM00387">
    <property type="entry name" value="HATPase_c"/>
    <property type="match status" value="1"/>
</dbReference>
<dbReference type="SMART" id="SM00091">
    <property type="entry name" value="PAS"/>
    <property type="match status" value="1"/>
</dbReference>
<dbReference type="CDD" id="cd00082">
    <property type="entry name" value="HisKA"/>
    <property type="match status" value="1"/>
</dbReference>
<dbReference type="PANTHER" id="PTHR43065:SF10">
    <property type="entry name" value="PEROXIDE STRESS-ACTIVATED HISTIDINE KINASE MAK3"/>
    <property type="match status" value="1"/>
</dbReference>
<keyword evidence="11 14" id="KW-1133">Transmembrane helix</keyword>
<keyword evidence="6" id="KW-0808">Transferase</keyword>
<evidence type="ECO:0000256" key="1">
    <source>
        <dbReference type="ARBA" id="ARBA00000085"/>
    </source>
</evidence>
<dbReference type="InterPro" id="IPR036097">
    <property type="entry name" value="HisK_dim/P_sf"/>
</dbReference>
<evidence type="ECO:0000256" key="10">
    <source>
        <dbReference type="ARBA" id="ARBA00022840"/>
    </source>
</evidence>
<accession>A0A1U9JUA3</accession>
<evidence type="ECO:0000259" key="15">
    <source>
        <dbReference type="PROSITE" id="PS50109"/>
    </source>
</evidence>
<keyword evidence="7 14" id="KW-0812">Transmembrane</keyword>
<dbReference type="Gene3D" id="1.10.287.130">
    <property type="match status" value="1"/>
</dbReference>
<reference evidence="18 19" key="1">
    <citation type="journal article" date="2010" name="Science">
        <title>Genomic comparison of the ants Camponotus floridanus and Harpegnathos saltator.</title>
        <authorList>
            <person name="Bonasio R."/>
            <person name="Zhang G."/>
            <person name="Ye C."/>
            <person name="Mutti N.S."/>
            <person name="Fang X."/>
            <person name="Qin N."/>
            <person name="Donahue G."/>
            <person name="Yang P."/>
            <person name="Li Q."/>
            <person name="Li C."/>
            <person name="Zhang P."/>
            <person name="Huang Z."/>
            <person name="Berger S.L."/>
            <person name="Reinberg D."/>
            <person name="Wang J."/>
            <person name="Liebig J."/>
        </authorList>
    </citation>
    <scope>NUCLEOTIDE SEQUENCE [LARGE SCALE GENOMIC DNA]</scope>
    <source>
        <strain evidence="18 19">Hsal</strain>
    </source>
</reference>
<evidence type="ECO:0000256" key="13">
    <source>
        <dbReference type="ARBA" id="ARBA00023136"/>
    </source>
</evidence>
<dbReference type="NCBIfam" id="TIGR00229">
    <property type="entry name" value="sensory_box"/>
    <property type="match status" value="1"/>
</dbReference>
<keyword evidence="5" id="KW-0597">Phosphoprotein</keyword>
<dbReference type="KEGG" id="thd:BHV28_07320"/>
<evidence type="ECO:0000256" key="6">
    <source>
        <dbReference type="ARBA" id="ARBA00022679"/>
    </source>
</evidence>
<dbReference type="PROSITE" id="PS50109">
    <property type="entry name" value="HIS_KIN"/>
    <property type="match status" value="1"/>
</dbReference>
<dbReference type="PROSITE" id="PS50112">
    <property type="entry name" value="PAS"/>
    <property type="match status" value="1"/>
</dbReference>
<dbReference type="GO" id="GO:0005886">
    <property type="term" value="C:plasma membrane"/>
    <property type="evidence" value="ECO:0007669"/>
    <property type="project" value="UniProtKB-SubCell"/>
</dbReference>
<evidence type="ECO:0000259" key="16">
    <source>
        <dbReference type="PROSITE" id="PS50112"/>
    </source>
</evidence>
<keyword evidence="9" id="KW-0418">Kinase</keyword>
<comment type="catalytic activity">
    <reaction evidence="1">
        <text>ATP + protein L-histidine = ADP + protein N-phospho-L-histidine.</text>
        <dbReference type="EC" id="2.7.13.3"/>
    </reaction>
</comment>
<dbReference type="PIRSF" id="PIRSF037532">
    <property type="entry name" value="STHK_NtrY"/>
    <property type="match status" value="1"/>
</dbReference>
<protein>
    <recommendedName>
        <fullName evidence="3">histidine kinase</fullName>
        <ecNumber evidence="3">2.7.13.3</ecNumber>
    </recommendedName>
</protein>
<keyword evidence="13 14" id="KW-0472">Membrane</keyword>
<keyword evidence="4" id="KW-1003">Cell membrane</keyword>